<feature type="domain" description="ATPase BadF/BadG/BcrA/BcrD type" evidence="1">
    <location>
        <begin position="9"/>
        <end position="276"/>
    </location>
</feature>
<dbReference type="PANTHER" id="PTHR43190">
    <property type="entry name" value="N-ACETYL-D-GLUCOSAMINE KINASE"/>
    <property type="match status" value="1"/>
</dbReference>
<dbReference type="EMBL" id="RBZN01000007">
    <property type="protein sequence ID" value="RKQ18962.1"/>
    <property type="molecule type" value="Genomic_DNA"/>
</dbReference>
<accession>A0A494Z9D8</accession>
<dbReference type="Gene3D" id="3.30.420.40">
    <property type="match status" value="2"/>
</dbReference>
<organism evidence="2 3">
    <name type="scientific">Ureibacillus endophyticus</name>
    <dbReference type="NCBI Taxonomy" id="1978490"/>
    <lineage>
        <taxon>Bacteria</taxon>
        <taxon>Bacillati</taxon>
        <taxon>Bacillota</taxon>
        <taxon>Bacilli</taxon>
        <taxon>Bacillales</taxon>
        <taxon>Caryophanaceae</taxon>
        <taxon>Ureibacillus</taxon>
    </lineage>
</organism>
<dbReference type="InterPro" id="IPR002731">
    <property type="entry name" value="ATPase_BadF"/>
</dbReference>
<proteinExistence type="predicted"/>
<dbReference type="Pfam" id="PF01869">
    <property type="entry name" value="BcrAD_BadFG"/>
    <property type="match status" value="1"/>
</dbReference>
<name>A0A494Z9D8_9BACL</name>
<sequence length="315" mass="34842">MTNPILLAVDGGATKTTISVRSCIGECIFEKTATGSNYQAIGIEQVEKLIEQLLIDIYNSTKLKTIDVAIFAMAGIDTEQDLTIVKEMIINAIEKSPLAINTIIVENDVQATLLGLVDSNKCGALIISGTGAICFATDQEDNIYRTGGWGHRTGDEGSGYWIGKEIVNSLFRLEDGRNQTPTILKELVFGKLNIKNTEQLMTWLYAPDYTNAKLASISAVLPKAVELSDEVALTISQQAAKELAELAVSTLKKLPSIDESFTLFLNGSIFRYHPYILSQFQRLMNDHFPMIHFHLCEEPPIEYIVRRAKNRGLPL</sequence>
<dbReference type="InterPro" id="IPR043129">
    <property type="entry name" value="ATPase_NBD"/>
</dbReference>
<dbReference type="OrthoDB" id="9772633at2"/>
<dbReference type="GO" id="GO:0016301">
    <property type="term" value="F:kinase activity"/>
    <property type="evidence" value="ECO:0007669"/>
    <property type="project" value="UniProtKB-KW"/>
</dbReference>
<dbReference type="RefSeq" id="WP_121213687.1">
    <property type="nucleotide sequence ID" value="NZ_JAMYWW010000001.1"/>
</dbReference>
<keyword evidence="3" id="KW-1185">Reference proteome</keyword>
<reference evidence="2 3" key="1">
    <citation type="journal article" date="2016" name="Antonie Van Leeuwenhoek">
        <title>Lysinibacillus endophyticus sp. nov., an indole-3-acetic acid producing endophytic bacterium isolated from corn root (Zea mays cv. Xinken-5).</title>
        <authorList>
            <person name="Yu J."/>
            <person name="Guan X."/>
            <person name="Liu C."/>
            <person name="Xiang W."/>
            <person name="Yu Z."/>
            <person name="Liu X."/>
            <person name="Wang G."/>
        </authorList>
    </citation>
    <scope>NUCLEOTIDE SEQUENCE [LARGE SCALE GENOMIC DNA]</scope>
    <source>
        <strain evidence="2 3">DSM 100506</strain>
    </source>
</reference>
<dbReference type="CDD" id="cd24007">
    <property type="entry name" value="ASKHA_NBD_eukNAGK-like"/>
    <property type="match status" value="1"/>
</dbReference>
<comment type="caution">
    <text evidence="2">The sequence shown here is derived from an EMBL/GenBank/DDBJ whole genome shotgun (WGS) entry which is preliminary data.</text>
</comment>
<keyword evidence="2" id="KW-0418">Kinase</keyword>
<dbReference type="Proteomes" id="UP000272238">
    <property type="component" value="Unassembled WGS sequence"/>
</dbReference>
<dbReference type="PANTHER" id="PTHR43190:SF3">
    <property type="entry name" value="N-ACETYL-D-GLUCOSAMINE KINASE"/>
    <property type="match status" value="1"/>
</dbReference>
<evidence type="ECO:0000313" key="3">
    <source>
        <dbReference type="Proteomes" id="UP000272238"/>
    </source>
</evidence>
<protein>
    <submittedName>
        <fullName evidence="2">N-acetylglucosamine kinase</fullName>
    </submittedName>
</protein>
<evidence type="ECO:0000313" key="2">
    <source>
        <dbReference type="EMBL" id="RKQ18962.1"/>
    </source>
</evidence>
<dbReference type="InterPro" id="IPR052519">
    <property type="entry name" value="Euk-type_GlcNAc_Kinase"/>
</dbReference>
<dbReference type="SUPFAM" id="SSF53067">
    <property type="entry name" value="Actin-like ATPase domain"/>
    <property type="match status" value="2"/>
</dbReference>
<gene>
    <name evidence="2" type="ORF">D8M03_05055</name>
</gene>
<evidence type="ECO:0000259" key="1">
    <source>
        <dbReference type="Pfam" id="PF01869"/>
    </source>
</evidence>
<keyword evidence="2" id="KW-0808">Transferase</keyword>
<dbReference type="AlphaFoldDB" id="A0A494Z9D8"/>